<evidence type="ECO:0000313" key="2">
    <source>
        <dbReference type="Proteomes" id="UP001221142"/>
    </source>
</evidence>
<reference evidence="1" key="1">
    <citation type="submission" date="2023-03" db="EMBL/GenBank/DDBJ databases">
        <title>Massive genome expansion in bonnet fungi (Mycena s.s.) driven by repeated elements and novel gene families across ecological guilds.</title>
        <authorList>
            <consortium name="Lawrence Berkeley National Laboratory"/>
            <person name="Harder C.B."/>
            <person name="Miyauchi S."/>
            <person name="Viragh M."/>
            <person name="Kuo A."/>
            <person name="Thoen E."/>
            <person name="Andreopoulos B."/>
            <person name="Lu D."/>
            <person name="Skrede I."/>
            <person name="Drula E."/>
            <person name="Henrissat B."/>
            <person name="Morin E."/>
            <person name="Kohler A."/>
            <person name="Barry K."/>
            <person name="LaButti K."/>
            <person name="Morin E."/>
            <person name="Salamov A."/>
            <person name="Lipzen A."/>
            <person name="Mereny Z."/>
            <person name="Hegedus B."/>
            <person name="Baldrian P."/>
            <person name="Stursova M."/>
            <person name="Weitz H."/>
            <person name="Taylor A."/>
            <person name="Grigoriev I.V."/>
            <person name="Nagy L.G."/>
            <person name="Martin F."/>
            <person name="Kauserud H."/>
        </authorList>
    </citation>
    <scope>NUCLEOTIDE SEQUENCE</scope>
    <source>
        <strain evidence="1">9284</strain>
    </source>
</reference>
<protein>
    <submittedName>
        <fullName evidence="1">Uncharacterized protein</fullName>
    </submittedName>
</protein>
<sequence>MHRALRFLRSILPFTFTQPTFYHLTHKQPLNSQFTMLSRTFLTLFLFAVLGLVTAAPTPQVPRDLDLSKSVFDDPRFKDVVANVKAQAAKAAAEVAGNLPAQPQPEQQSIEDLLKGIQAASEAAAAAIAAAQAQANPPPSTVVTAVPLPLGTSTKVQ</sequence>
<gene>
    <name evidence="1" type="ORF">FB45DRAFT_1112143</name>
</gene>
<accession>A0AAD7B850</accession>
<organism evidence="1 2">
    <name type="scientific">Roridomyces roridus</name>
    <dbReference type="NCBI Taxonomy" id="1738132"/>
    <lineage>
        <taxon>Eukaryota</taxon>
        <taxon>Fungi</taxon>
        <taxon>Dikarya</taxon>
        <taxon>Basidiomycota</taxon>
        <taxon>Agaricomycotina</taxon>
        <taxon>Agaricomycetes</taxon>
        <taxon>Agaricomycetidae</taxon>
        <taxon>Agaricales</taxon>
        <taxon>Marasmiineae</taxon>
        <taxon>Mycenaceae</taxon>
        <taxon>Roridomyces</taxon>
    </lineage>
</organism>
<comment type="caution">
    <text evidence="1">The sequence shown here is derived from an EMBL/GenBank/DDBJ whole genome shotgun (WGS) entry which is preliminary data.</text>
</comment>
<keyword evidence="2" id="KW-1185">Reference proteome</keyword>
<proteinExistence type="predicted"/>
<dbReference type="AlphaFoldDB" id="A0AAD7B850"/>
<name>A0AAD7B850_9AGAR</name>
<dbReference type="Proteomes" id="UP001221142">
    <property type="component" value="Unassembled WGS sequence"/>
</dbReference>
<evidence type="ECO:0000313" key="1">
    <source>
        <dbReference type="EMBL" id="KAJ7613542.1"/>
    </source>
</evidence>
<dbReference type="EMBL" id="JARKIF010000028">
    <property type="protein sequence ID" value="KAJ7613542.1"/>
    <property type="molecule type" value="Genomic_DNA"/>
</dbReference>